<reference evidence="2" key="1">
    <citation type="submission" date="2015-08" db="EMBL/GenBank/DDBJ databases">
        <title>Cronobacter phage Dev-CD-23823.</title>
        <authorList>
            <person name="Kajsik M."/>
            <person name="Drahovska H."/>
        </authorList>
    </citation>
    <scope>NUCLEOTIDE SEQUENCE [LARGE SCALE GENOMIC DNA]</scope>
</reference>
<dbReference type="KEGG" id="vg:26794607"/>
<gene>
    <name evidence="1" type="primary">gp13</name>
</gene>
<proteinExistence type="predicted"/>
<accession>A0A0K8IWK1</accession>
<dbReference type="GeneID" id="26794607"/>
<dbReference type="Proteomes" id="UP000203587">
    <property type="component" value="Segment"/>
</dbReference>
<sequence length="111" mass="12249">MAITLKLDAVLSGTITLSTESVKEFAPAIRDAAENGYLSDFGTYLLSLLDKGEEEEAIKTLLKHSLRMGLKDFQEQFQAEVLSDVQGNYKFAPAVVRLTRPLNTLKAANEE</sequence>
<evidence type="ECO:0000313" key="2">
    <source>
        <dbReference type="Proteomes" id="UP000203587"/>
    </source>
</evidence>
<dbReference type="EMBL" id="LN878149">
    <property type="protein sequence ID" value="CUH74588.1"/>
    <property type="molecule type" value="Genomic_DNA"/>
</dbReference>
<keyword evidence="2" id="KW-1185">Reference proteome</keyword>
<evidence type="ECO:0000313" key="1">
    <source>
        <dbReference type="EMBL" id="CUH74588.1"/>
    </source>
</evidence>
<dbReference type="RefSeq" id="YP_009223387.1">
    <property type="nucleotide sequence ID" value="NC_029070.1"/>
</dbReference>
<organism evidence="1 2">
    <name type="scientific">Cronobacter phage Dev-CD-23823</name>
    <dbReference type="NCBI Taxonomy" id="1712539"/>
    <lineage>
        <taxon>Viruses</taxon>
        <taxon>Duplodnaviria</taxon>
        <taxon>Heunggongvirae</taxon>
        <taxon>Uroviricota</taxon>
        <taxon>Caudoviricetes</taxon>
        <taxon>Autographivirales</taxon>
        <taxon>Autonotataviridae</taxon>
        <taxon>Melnykvirinae</taxon>
        <taxon>Cronosvirus</taxon>
        <taxon>Cronosvirus DevCD23823</taxon>
    </lineage>
</organism>
<name>A0A0K8IWK1_9CAUD</name>
<protein>
    <submittedName>
        <fullName evidence="1">Uncharacterized protein</fullName>
    </submittedName>
</protein>